<protein>
    <submittedName>
        <fullName evidence="1">Uncharacterized protein</fullName>
    </submittedName>
</protein>
<organism evidence="1 2">
    <name type="scientific">Hypothenemus hampei</name>
    <name type="common">Coffee berry borer</name>
    <dbReference type="NCBI Taxonomy" id="57062"/>
    <lineage>
        <taxon>Eukaryota</taxon>
        <taxon>Metazoa</taxon>
        <taxon>Ecdysozoa</taxon>
        <taxon>Arthropoda</taxon>
        <taxon>Hexapoda</taxon>
        <taxon>Insecta</taxon>
        <taxon>Pterygota</taxon>
        <taxon>Neoptera</taxon>
        <taxon>Endopterygota</taxon>
        <taxon>Coleoptera</taxon>
        <taxon>Polyphaga</taxon>
        <taxon>Cucujiformia</taxon>
        <taxon>Curculionidae</taxon>
        <taxon>Scolytinae</taxon>
        <taxon>Hypothenemus</taxon>
    </lineage>
</organism>
<keyword evidence="2" id="KW-1185">Reference proteome</keyword>
<dbReference type="EMBL" id="JBDJPC010000007">
    <property type="protein sequence ID" value="KAL1493809.1"/>
    <property type="molecule type" value="Genomic_DNA"/>
</dbReference>
<reference evidence="1 2" key="1">
    <citation type="submission" date="2024-05" db="EMBL/GenBank/DDBJ databases">
        <title>Genetic variation in Jamaican populations of the coffee berry borer (Hypothenemus hampei).</title>
        <authorList>
            <person name="Errbii M."/>
            <person name="Myrie A."/>
        </authorList>
    </citation>
    <scope>NUCLEOTIDE SEQUENCE [LARGE SCALE GENOMIC DNA]</scope>
    <source>
        <strain evidence="1">JA-Hopewell-2020-01-JO</strain>
        <tissue evidence="1">Whole body</tissue>
    </source>
</reference>
<dbReference type="Proteomes" id="UP001566132">
    <property type="component" value="Unassembled WGS sequence"/>
</dbReference>
<evidence type="ECO:0000313" key="1">
    <source>
        <dbReference type="EMBL" id="KAL1493809.1"/>
    </source>
</evidence>
<dbReference type="AlphaFoldDB" id="A0ABD1EGK6"/>
<sequence>MQSYFPEVGHSYLDSDRDFGRIEKALRKHQNTFTPDQYREIIRSASTKDSLCLNMENFFHNLEELSTILHLFKKMKNSLNEKVNLRDTVKWITVDTFGYYLYKTSLDAQTPFLQVDLHKKGAREIQAGEVVLNVLPKCGGLTVEKISNLREQLKFVNKDYRWFYEAILQEASLNPKQKK</sequence>
<proteinExistence type="predicted"/>
<name>A0ABD1EGK6_HYPHA</name>
<gene>
    <name evidence="1" type="ORF">ABEB36_009497</name>
</gene>
<accession>A0ABD1EGK6</accession>
<evidence type="ECO:0000313" key="2">
    <source>
        <dbReference type="Proteomes" id="UP001566132"/>
    </source>
</evidence>
<comment type="caution">
    <text evidence="1">The sequence shown here is derived from an EMBL/GenBank/DDBJ whole genome shotgun (WGS) entry which is preliminary data.</text>
</comment>